<dbReference type="EMBL" id="BAAAUF010000045">
    <property type="protein sequence ID" value="GAA3056181.1"/>
    <property type="molecule type" value="Genomic_DNA"/>
</dbReference>
<keyword evidence="2" id="KW-1185">Reference proteome</keyword>
<comment type="caution">
    <text evidence="1">The sequence shown here is derived from an EMBL/GenBank/DDBJ whole genome shotgun (WGS) entry which is preliminary data.</text>
</comment>
<organism evidence="1 2">
    <name type="scientific">Streptomyces glomeratus</name>
    <dbReference type="NCBI Taxonomy" id="284452"/>
    <lineage>
        <taxon>Bacteria</taxon>
        <taxon>Bacillati</taxon>
        <taxon>Actinomycetota</taxon>
        <taxon>Actinomycetes</taxon>
        <taxon>Kitasatosporales</taxon>
        <taxon>Streptomycetaceae</taxon>
        <taxon>Streptomyces</taxon>
    </lineage>
</organism>
<proteinExistence type="predicted"/>
<sequence length="101" mass="11109">MVKRGESRLFSGVLKSSAKQKQARDLCGGRIARALSVACRTGRKVMDASARALPDVGGHNPFRISVFAVPAVRHVARRAETFRKRAEYDRLLRPGHLSPAL</sequence>
<accession>A0ABP6LQP8</accession>
<dbReference type="Proteomes" id="UP001501532">
    <property type="component" value="Unassembled WGS sequence"/>
</dbReference>
<evidence type="ECO:0000313" key="2">
    <source>
        <dbReference type="Proteomes" id="UP001501532"/>
    </source>
</evidence>
<protein>
    <submittedName>
        <fullName evidence="1">Uncharacterized protein</fullName>
    </submittedName>
</protein>
<name>A0ABP6LQP8_9ACTN</name>
<reference evidence="2" key="1">
    <citation type="journal article" date="2019" name="Int. J. Syst. Evol. Microbiol.">
        <title>The Global Catalogue of Microorganisms (GCM) 10K type strain sequencing project: providing services to taxonomists for standard genome sequencing and annotation.</title>
        <authorList>
            <consortium name="The Broad Institute Genomics Platform"/>
            <consortium name="The Broad Institute Genome Sequencing Center for Infectious Disease"/>
            <person name="Wu L."/>
            <person name="Ma J."/>
        </authorList>
    </citation>
    <scope>NUCLEOTIDE SEQUENCE [LARGE SCALE GENOMIC DNA]</scope>
    <source>
        <strain evidence="2">JCM 9091</strain>
    </source>
</reference>
<gene>
    <name evidence="1" type="ORF">GCM10010448_44420</name>
</gene>
<evidence type="ECO:0000313" key="1">
    <source>
        <dbReference type="EMBL" id="GAA3056181.1"/>
    </source>
</evidence>